<evidence type="ECO:0000259" key="2">
    <source>
        <dbReference type="Pfam" id="PF12697"/>
    </source>
</evidence>
<sequence>MSSEYFKIDEHVLDASHIRGYPRTTATTQDEILQLAIKQYTPLENTNPQPGDLTIIAAHANGFPKELYEPLWDELLKRSKQHGFSIRGIWIADVVHQGWSSVLNEDKLGNDPAWLDHSRDLLHMVNTFRKQMPRPIVGVGHSMGGAQLTHLALLHPRLFETLVLVDPVIQRRVSVSGNVSPAFASSQRRDRWPSREEAAKAMLRSKFYQAWDRRVFDRWIKHGLRELPTRLYPESAATPGPLPATVSGEPTITPTAPKPKEVTLTTTKHQEVMTFLRPNFAARPGDKEPSSAEYTLFNSAVNRRTHPDLAPLDGPQAPFYRGESMLVFQQLPHLRPSVLYVFGEHSFLTDAAIVKDKMDNTGSGVGGSGGVKEGRVTQVTVMGTGHLIPMEKVEESATHAATWIGTELLRWRANEKLTEEEWSNKVGMERSVMTDRFVDELKASFQAPTKKENAAKL</sequence>
<accession>A0A6A6TMK8</accession>
<dbReference type="Pfam" id="PF12697">
    <property type="entry name" value="Abhydrolase_6"/>
    <property type="match status" value="1"/>
</dbReference>
<dbReference type="OrthoDB" id="94039at2759"/>
<dbReference type="Proteomes" id="UP000799324">
    <property type="component" value="Unassembled WGS sequence"/>
</dbReference>
<proteinExistence type="predicted"/>
<name>A0A6A6TMK8_9PLEO</name>
<reference evidence="3" key="1">
    <citation type="journal article" date="2020" name="Stud. Mycol.">
        <title>101 Dothideomycetes genomes: a test case for predicting lifestyles and emergence of pathogens.</title>
        <authorList>
            <person name="Haridas S."/>
            <person name="Albert R."/>
            <person name="Binder M."/>
            <person name="Bloem J."/>
            <person name="Labutti K."/>
            <person name="Salamov A."/>
            <person name="Andreopoulos B."/>
            <person name="Baker S."/>
            <person name="Barry K."/>
            <person name="Bills G."/>
            <person name="Bluhm B."/>
            <person name="Cannon C."/>
            <person name="Castanera R."/>
            <person name="Culley D."/>
            <person name="Daum C."/>
            <person name="Ezra D."/>
            <person name="Gonzalez J."/>
            <person name="Henrissat B."/>
            <person name="Kuo A."/>
            <person name="Liang C."/>
            <person name="Lipzen A."/>
            <person name="Lutzoni F."/>
            <person name="Magnuson J."/>
            <person name="Mondo S."/>
            <person name="Nolan M."/>
            <person name="Ohm R."/>
            <person name="Pangilinan J."/>
            <person name="Park H.-J."/>
            <person name="Ramirez L."/>
            <person name="Alfaro M."/>
            <person name="Sun H."/>
            <person name="Tritt A."/>
            <person name="Yoshinaga Y."/>
            <person name="Zwiers L.-H."/>
            <person name="Turgeon B."/>
            <person name="Goodwin S."/>
            <person name="Spatafora J."/>
            <person name="Crous P."/>
            <person name="Grigoriev I."/>
        </authorList>
    </citation>
    <scope>NUCLEOTIDE SEQUENCE</scope>
    <source>
        <strain evidence="3">CBS 122681</strain>
    </source>
</reference>
<organism evidence="3 4">
    <name type="scientific">Lophiostoma macrostomum CBS 122681</name>
    <dbReference type="NCBI Taxonomy" id="1314788"/>
    <lineage>
        <taxon>Eukaryota</taxon>
        <taxon>Fungi</taxon>
        <taxon>Dikarya</taxon>
        <taxon>Ascomycota</taxon>
        <taxon>Pezizomycotina</taxon>
        <taxon>Dothideomycetes</taxon>
        <taxon>Pleosporomycetidae</taxon>
        <taxon>Pleosporales</taxon>
        <taxon>Lophiostomataceae</taxon>
        <taxon>Lophiostoma</taxon>
    </lineage>
</organism>
<dbReference type="GO" id="GO:0016787">
    <property type="term" value="F:hydrolase activity"/>
    <property type="evidence" value="ECO:0007669"/>
    <property type="project" value="UniProtKB-KW"/>
</dbReference>
<evidence type="ECO:0000313" key="4">
    <source>
        <dbReference type="Proteomes" id="UP000799324"/>
    </source>
</evidence>
<dbReference type="AlphaFoldDB" id="A0A6A6TMK8"/>
<gene>
    <name evidence="3" type="ORF">K491DRAFT_687459</name>
</gene>
<evidence type="ECO:0000313" key="3">
    <source>
        <dbReference type="EMBL" id="KAF2661309.1"/>
    </source>
</evidence>
<evidence type="ECO:0000256" key="1">
    <source>
        <dbReference type="SAM" id="MobiDB-lite"/>
    </source>
</evidence>
<feature type="domain" description="AB hydrolase-1" evidence="2">
    <location>
        <begin position="58"/>
        <end position="237"/>
    </location>
</feature>
<keyword evidence="3" id="KW-0378">Hydrolase</keyword>
<dbReference type="InterPro" id="IPR029058">
    <property type="entry name" value="AB_hydrolase_fold"/>
</dbReference>
<dbReference type="SUPFAM" id="SSF53474">
    <property type="entry name" value="alpha/beta-Hydrolases"/>
    <property type="match status" value="1"/>
</dbReference>
<protein>
    <submittedName>
        <fullName evidence="3">Alpha/beta-hydrolase</fullName>
    </submittedName>
</protein>
<dbReference type="Gene3D" id="3.40.50.1820">
    <property type="entry name" value="alpha/beta hydrolase"/>
    <property type="match status" value="1"/>
</dbReference>
<dbReference type="EMBL" id="MU004294">
    <property type="protein sequence ID" value="KAF2661309.1"/>
    <property type="molecule type" value="Genomic_DNA"/>
</dbReference>
<dbReference type="InterPro" id="IPR000073">
    <property type="entry name" value="AB_hydrolase_1"/>
</dbReference>
<feature type="region of interest" description="Disordered" evidence="1">
    <location>
        <begin position="235"/>
        <end position="259"/>
    </location>
</feature>
<keyword evidence="4" id="KW-1185">Reference proteome</keyword>